<dbReference type="EMBL" id="BKCJ011832622">
    <property type="protein sequence ID" value="GFD56734.1"/>
    <property type="molecule type" value="Genomic_DNA"/>
</dbReference>
<name>A0A699XJR1_TANCI</name>
<feature type="non-terminal residue" evidence="2">
    <location>
        <position position="62"/>
    </location>
</feature>
<protein>
    <submittedName>
        <fullName evidence="2">Uncharacterized protein</fullName>
    </submittedName>
</protein>
<reference evidence="2" key="1">
    <citation type="journal article" date="2019" name="Sci. Rep.">
        <title>Draft genome of Tanacetum cinerariifolium, the natural source of mosquito coil.</title>
        <authorList>
            <person name="Yamashiro T."/>
            <person name="Shiraishi A."/>
            <person name="Satake H."/>
            <person name="Nakayama K."/>
        </authorList>
    </citation>
    <scope>NUCLEOTIDE SEQUENCE</scope>
</reference>
<organism evidence="2">
    <name type="scientific">Tanacetum cinerariifolium</name>
    <name type="common">Dalmatian daisy</name>
    <name type="synonym">Chrysanthemum cinerariifolium</name>
    <dbReference type="NCBI Taxonomy" id="118510"/>
    <lineage>
        <taxon>Eukaryota</taxon>
        <taxon>Viridiplantae</taxon>
        <taxon>Streptophyta</taxon>
        <taxon>Embryophyta</taxon>
        <taxon>Tracheophyta</taxon>
        <taxon>Spermatophyta</taxon>
        <taxon>Magnoliopsida</taxon>
        <taxon>eudicotyledons</taxon>
        <taxon>Gunneridae</taxon>
        <taxon>Pentapetalae</taxon>
        <taxon>asterids</taxon>
        <taxon>campanulids</taxon>
        <taxon>Asterales</taxon>
        <taxon>Asteraceae</taxon>
        <taxon>Asteroideae</taxon>
        <taxon>Anthemideae</taxon>
        <taxon>Anthemidinae</taxon>
        <taxon>Tanacetum</taxon>
    </lineage>
</organism>
<evidence type="ECO:0000313" key="2">
    <source>
        <dbReference type="EMBL" id="GFD56734.1"/>
    </source>
</evidence>
<sequence length="62" mass="6723">MRRLRKGFLGVETPLFASILVQPQAAKREEDDVKVLVAPTPPSPIFAPSPPPQDPIPIPPQA</sequence>
<proteinExistence type="predicted"/>
<gene>
    <name evidence="2" type="ORF">Tci_928703</name>
</gene>
<feature type="region of interest" description="Disordered" evidence="1">
    <location>
        <begin position="39"/>
        <end position="62"/>
    </location>
</feature>
<dbReference type="AlphaFoldDB" id="A0A699XJR1"/>
<accession>A0A699XJR1</accession>
<evidence type="ECO:0000256" key="1">
    <source>
        <dbReference type="SAM" id="MobiDB-lite"/>
    </source>
</evidence>
<comment type="caution">
    <text evidence="2">The sequence shown here is derived from an EMBL/GenBank/DDBJ whole genome shotgun (WGS) entry which is preliminary data.</text>
</comment>